<dbReference type="EMBL" id="CP007128">
    <property type="protein sequence ID" value="AHG88345.1"/>
    <property type="molecule type" value="Genomic_DNA"/>
</dbReference>
<dbReference type="KEGG" id="gba:J421_0808"/>
<dbReference type="Gene3D" id="1.20.120.450">
    <property type="entry name" value="dinb family like domain"/>
    <property type="match status" value="1"/>
</dbReference>
<dbReference type="SUPFAM" id="SSF109854">
    <property type="entry name" value="DinB/YfiT-like putative metalloenzymes"/>
    <property type="match status" value="1"/>
</dbReference>
<dbReference type="Pfam" id="PF12867">
    <property type="entry name" value="DinB_2"/>
    <property type="match status" value="1"/>
</dbReference>
<dbReference type="HOGENOM" id="CLU_109379_1_1_0"/>
<gene>
    <name evidence="2" type="ORF">J421_0808</name>
</gene>
<accession>W0RDF7</accession>
<proteinExistence type="predicted"/>
<keyword evidence="3" id="KW-1185">Reference proteome</keyword>
<dbReference type="OrthoDB" id="129718at2"/>
<feature type="domain" description="DinB-like" evidence="1">
    <location>
        <begin position="13"/>
        <end position="167"/>
    </location>
</feature>
<protein>
    <submittedName>
        <fullName evidence="2">DinB-like domain protein</fullName>
    </submittedName>
</protein>
<organism evidence="2 3">
    <name type="scientific">Gemmatirosa kalamazoonensis</name>
    <dbReference type="NCBI Taxonomy" id="861299"/>
    <lineage>
        <taxon>Bacteria</taxon>
        <taxon>Pseudomonadati</taxon>
        <taxon>Gemmatimonadota</taxon>
        <taxon>Gemmatimonadia</taxon>
        <taxon>Gemmatimonadales</taxon>
        <taxon>Gemmatimonadaceae</taxon>
        <taxon>Gemmatirosa</taxon>
    </lineage>
</organism>
<evidence type="ECO:0000313" key="3">
    <source>
        <dbReference type="Proteomes" id="UP000019151"/>
    </source>
</evidence>
<dbReference type="RefSeq" id="WP_025409887.1">
    <property type="nucleotide sequence ID" value="NZ_CP007128.1"/>
</dbReference>
<dbReference type="eggNOG" id="COG2318">
    <property type="taxonomic scope" value="Bacteria"/>
</dbReference>
<dbReference type="InParanoid" id="W0RDF7"/>
<dbReference type="FunCoup" id="W0RDF7">
    <property type="interactions" value="5"/>
</dbReference>
<reference evidence="2 3" key="1">
    <citation type="journal article" date="2014" name="Genome Announc.">
        <title>Genome Sequence and Methylome of Soil Bacterium Gemmatirosa kalamazoonensis KBS708T, a Member of the Rarely Cultivated Gemmatimonadetes Phylum.</title>
        <authorList>
            <person name="Debruyn J.M."/>
            <person name="Radosevich M."/>
            <person name="Wommack K.E."/>
            <person name="Polson S.W."/>
            <person name="Hauser L.J."/>
            <person name="Fawaz M.N."/>
            <person name="Korlach J."/>
            <person name="Tsai Y.C."/>
        </authorList>
    </citation>
    <scope>NUCLEOTIDE SEQUENCE [LARGE SCALE GENOMIC DNA]</scope>
    <source>
        <strain evidence="2 3">KBS708</strain>
    </source>
</reference>
<dbReference type="InterPro" id="IPR024775">
    <property type="entry name" value="DinB-like"/>
</dbReference>
<dbReference type="Proteomes" id="UP000019151">
    <property type="component" value="Chromosome"/>
</dbReference>
<sequence>MHPRIAELLQYVDAQTAALRAAFDAVPAGRRAERPTPERWSPAEVVHHVAIVERRVTQRLAALMEQARALPPERESTPILPTRAAQRALDRTKRFVTFEAAEPRGTDPAQVWDDLDDARRAFRDVVARGDGLALGEVSAPHPALGDLTGYEWIAFIGAHAARHADQIREMLDGVPPAGA</sequence>
<evidence type="ECO:0000259" key="1">
    <source>
        <dbReference type="Pfam" id="PF12867"/>
    </source>
</evidence>
<evidence type="ECO:0000313" key="2">
    <source>
        <dbReference type="EMBL" id="AHG88345.1"/>
    </source>
</evidence>
<dbReference type="AlphaFoldDB" id="W0RDF7"/>
<dbReference type="InterPro" id="IPR034660">
    <property type="entry name" value="DinB/YfiT-like"/>
</dbReference>
<name>W0RDF7_9BACT</name>